<dbReference type="PANTHER" id="PTHR11070">
    <property type="entry name" value="UVRD / RECB / PCRA DNA HELICASE FAMILY MEMBER"/>
    <property type="match status" value="1"/>
</dbReference>
<dbReference type="InterPro" id="IPR014016">
    <property type="entry name" value="UvrD-like_ATP-bd"/>
</dbReference>
<evidence type="ECO:0000256" key="2">
    <source>
        <dbReference type="ARBA" id="ARBA00022801"/>
    </source>
</evidence>
<keyword evidence="2" id="KW-0378">Hydrolase</keyword>
<dbReference type="EMBL" id="CP101462">
    <property type="protein sequence ID" value="UTT43857.1"/>
    <property type="molecule type" value="Genomic_DNA"/>
</dbReference>
<dbReference type="InterPro" id="IPR000212">
    <property type="entry name" value="DNA_helicase_UvrD/REP"/>
</dbReference>
<evidence type="ECO:0000256" key="1">
    <source>
        <dbReference type="ARBA" id="ARBA00022741"/>
    </source>
</evidence>
<proteinExistence type="predicted"/>
<accession>A0ABY5FQG1</accession>
<dbReference type="Pfam" id="PF00580">
    <property type="entry name" value="UvrD-helicase"/>
    <property type="match status" value="1"/>
</dbReference>
<dbReference type="RefSeq" id="WP_255178196.1">
    <property type="nucleotide sequence ID" value="NZ_CP101462.1"/>
</dbReference>
<dbReference type="Gene3D" id="3.40.50.300">
    <property type="entry name" value="P-loop containing nucleotide triphosphate hydrolases"/>
    <property type="match status" value="1"/>
</dbReference>
<protein>
    <submittedName>
        <fullName evidence="6">UvrD-helicase domain-containing protein</fullName>
    </submittedName>
</protein>
<evidence type="ECO:0000256" key="4">
    <source>
        <dbReference type="ARBA" id="ARBA00022840"/>
    </source>
</evidence>
<dbReference type="PANTHER" id="PTHR11070:SF2">
    <property type="entry name" value="ATP-DEPENDENT DNA HELICASE SRS2"/>
    <property type="match status" value="1"/>
</dbReference>
<evidence type="ECO:0000313" key="6">
    <source>
        <dbReference type="EMBL" id="UTT43857.1"/>
    </source>
</evidence>
<evidence type="ECO:0000259" key="5">
    <source>
        <dbReference type="Pfam" id="PF00580"/>
    </source>
</evidence>
<keyword evidence="1" id="KW-0547">Nucleotide-binding</keyword>
<name>A0ABY5FQG1_9BACL</name>
<keyword evidence="7" id="KW-1185">Reference proteome</keyword>
<sequence>MNNGFINNFQCLEFAKWYISNYQPLVREAIKNRFFCVLLDEAQDTSVEQFDILNEIFLGNIPFQRFGDPCQSLYTIFGNAKDAWVPFEEEMERIEISETVRFGEAIAKHVRNVATREYSELASISLNQSYCPYFITYNSTEELVEKYEELIKSTTSSNVTYKLSNKKDSIISLKHEDLKAVFEHYEKSKTNISTSQSLVIKMYNAVVKIIAHEMHSSIKASEELLKTSHEVRIKIAEGIKRAYSFNEFDCLLEQIEHFCEQPISHSRKEEIELLLEGSLSDNSNFLAIEDLEQDIYIGTIHSVKGETHRSTLLLLNSTLKNHIFEVLQLYFIGAGIPVEDLADDIKDEVIKFLKLAYVAFSRPTHLLVIGIEESLLTDEYKTSLVQYGWQEQD</sequence>
<reference evidence="6" key="1">
    <citation type="submission" date="2022-07" db="EMBL/GenBank/DDBJ databases">
        <title>Complete genome of CX2.</title>
        <authorList>
            <person name="Cao G."/>
        </authorList>
    </citation>
    <scope>NUCLEOTIDE SEQUENCE</scope>
    <source>
        <strain evidence="6">CX2</strain>
    </source>
</reference>
<keyword evidence="4" id="KW-0067">ATP-binding</keyword>
<feature type="domain" description="UvrD-like helicase ATP-binding" evidence="5">
    <location>
        <begin position="19"/>
        <end position="75"/>
    </location>
</feature>
<evidence type="ECO:0000256" key="3">
    <source>
        <dbReference type="ARBA" id="ARBA00022806"/>
    </source>
</evidence>
<organism evidence="6 7">
    <name type="scientific">Exiguobacterium aurantiacum</name>
    <dbReference type="NCBI Taxonomy" id="33987"/>
    <lineage>
        <taxon>Bacteria</taxon>
        <taxon>Bacillati</taxon>
        <taxon>Bacillota</taxon>
        <taxon>Bacilli</taxon>
        <taxon>Bacillales</taxon>
        <taxon>Bacillales Family XII. Incertae Sedis</taxon>
        <taxon>Exiguobacterium</taxon>
    </lineage>
</organism>
<gene>
    <name evidence="6" type="ORF">NMQ00_04975</name>
</gene>
<keyword evidence="3" id="KW-0347">Helicase</keyword>
<dbReference type="Proteomes" id="UP001060325">
    <property type="component" value="Chromosome"/>
</dbReference>
<dbReference type="InterPro" id="IPR027417">
    <property type="entry name" value="P-loop_NTPase"/>
</dbReference>
<dbReference type="SUPFAM" id="SSF52540">
    <property type="entry name" value="P-loop containing nucleoside triphosphate hydrolases"/>
    <property type="match status" value="1"/>
</dbReference>
<evidence type="ECO:0000313" key="7">
    <source>
        <dbReference type="Proteomes" id="UP001060325"/>
    </source>
</evidence>